<dbReference type="Gene3D" id="2.130.10.10">
    <property type="entry name" value="YVTN repeat-like/Quinoprotein amine dehydrogenase"/>
    <property type="match status" value="1"/>
</dbReference>
<name>A0A418AN83_9STRA</name>
<evidence type="ECO:0000313" key="1">
    <source>
        <dbReference type="EMBL" id="RHY26387.1"/>
    </source>
</evidence>
<reference evidence="1 2" key="1">
    <citation type="submission" date="2018-08" db="EMBL/GenBank/DDBJ databases">
        <title>Aphanomyces genome sequencing and annotation.</title>
        <authorList>
            <person name="Minardi D."/>
            <person name="Oidtmann B."/>
            <person name="Van Der Giezen M."/>
            <person name="Studholme D.J."/>
        </authorList>
    </citation>
    <scope>NUCLEOTIDE SEQUENCE [LARGE SCALE GENOMIC DNA]</scope>
    <source>
        <strain evidence="1 2">NJM0002</strain>
    </source>
</reference>
<dbReference type="InterPro" id="IPR011044">
    <property type="entry name" value="Quino_amine_DH_bsu"/>
</dbReference>
<dbReference type="PANTHER" id="PTHR47467:SF1">
    <property type="entry name" value="WD40 REPEAT-CONTAINING PROTEIN"/>
    <property type="match status" value="1"/>
</dbReference>
<dbReference type="Pfam" id="PF00400">
    <property type="entry name" value="WD40"/>
    <property type="match status" value="1"/>
</dbReference>
<proteinExistence type="predicted"/>
<comment type="caution">
    <text evidence="1">The sequence shown here is derived from an EMBL/GenBank/DDBJ whole genome shotgun (WGS) entry which is preliminary data.</text>
</comment>
<keyword evidence="2" id="KW-1185">Reference proteome</keyword>
<gene>
    <name evidence="1" type="ORF">DYB32_007663</name>
</gene>
<protein>
    <submittedName>
        <fullName evidence="1">Uncharacterized protein</fullName>
    </submittedName>
</protein>
<dbReference type="VEuPathDB" id="FungiDB:H310_09856"/>
<evidence type="ECO:0000313" key="2">
    <source>
        <dbReference type="Proteomes" id="UP000285060"/>
    </source>
</evidence>
<dbReference type="InterPro" id="IPR001680">
    <property type="entry name" value="WD40_rpt"/>
</dbReference>
<dbReference type="InterPro" id="IPR015943">
    <property type="entry name" value="WD40/YVTN_repeat-like_dom_sf"/>
</dbReference>
<accession>A0A418AN83</accession>
<sequence length="454" mass="49471">MSKWRSADAAKEAFTDESKDGAVVIDYKGQKGRAAHERKLLKKDVDPDSEGVVAKISTLQRGILSESTISAGNVQPTRLRVTGTMDSGVSFVYATGRQVFTAHAPIRLSDDDQAKVTLGTQGINISNIVQMKPPKCHPIVEDVLHTAEIQSLAHKESLVASVDARGMAVLYRSSSSAVDVIKDGASGESSRKKLKSTPTMTGHVLSGDGGTPELGWAGIAFNPLSSQLATAHSFTKAVRFYDSHTLQTTRAHTSLLMPTALAYSNTSTLVVAEYNQMSVWETKSHQRIAREGLPSLGCVHAVAWSPDGNSVALGGEDKVAYIYDTRKWKLRAVYVRRQPFTFPNHTACRWRCPLKYDVAYLAFSPTDPSLYYVAGLDNELMVGKFDGSEKKKKDKHANEYSPTILQMNHRLGFRGDSRWVGLDVVQDITGDDLAIGACESGSVYAIHPAQHMLG</sequence>
<dbReference type="AlphaFoldDB" id="A0A418AN83"/>
<dbReference type="Proteomes" id="UP000285060">
    <property type="component" value="Unassembled WGS sequence"/>
</dbReference>
<organism evidence="1 2">
    <name type="scientific">Aphanomyces invadans</name>
    <dbReference type="NCBI Taxonomy" id="157072"/>
    <lineage>
        <taxon>Eukaryota</taxon>
        <taxon>Sar</taxon>
        <taxon>Stramenopiles</taxon>
        <taxon>Oomycota</taxon>
        <taxon>Saprolegniomycetes</taxon>
        <taxon>Saprolegniales</taxon>
        <taxon>Verrucalvaceae</taxon>
        <taxon>Aphanomyces</taxon>
    </lineage>
</organism>
<dbReference type="SUPFAM" id="SSF50969">
    <property type="entry name" value="YVTN repeat-like/Quinoprotein amine dehydrogenase"/>
    <property type="match status" value="1"/>
</dbReference>
<dbReference type="PANTHER" id="PTHR47467">
    <property type="entry name" value="OS01G0867200 PROTEIN"/>
    <property type="match status" value="1"/>
</dbReference>
<dbReference type="EMBL" id="QUSY01001017">
    <property type="protein sequence ID" value="RHY26387.1"/>
    <property type="molecule type" value="Genomic_DNA"/>
</dbReference>